<organism evidence="3">
    <name type="scientific">Aureococcus anophagefferens</name>
    <name type="common">Harmful bloom alga</name>
    <dbReference type="NCBI Taxonomy" id="44056"/>
    <lineage>
        <taxon>Eukaryota</taxon>
        <taxon>Sar</taxon>
        <taxon>Stramenopiles</taxon>
        <taxon>Ochrophyta</taxon>
        <taxon>Pelagophyceae</taxon>
        <taxon>Pelagomonadales</taxon>
        <taxon>Pelagomonadaceae</taxon>
        <taxon>Aureococcus</taxon>
    </lineage>
</organism>
<dbReference type="OrthoDB" id="439792at2759"/>
<sequence length="704" mass="76371">MGAAGSVEKTLQNVPNLLTKEQCGELASSHGVTVNERMFAILSNKEGLIPKPAVVRYCQLNAIAANPEAATAAAAPAKPAAPPGAKKDGREVMRRVSMAKGARPAPGGASRPSMGGGERAAAAAPPAPGAPPGDAPPPRRERKASCVFDSMPKRKRQPTVVEQRLRSLVDNNQVFQAKYRAGDPDATTLERGRVAAADATGAANKFDANFVDADEERARRQKHAEALRMQAEEAMARFNELPLNEQKLAKNDGSLEMRAAARKRARRPSARPPELGRAGARPDASRAPVDASPRHARATTLPYTPENLEKRMNIRSAPPVESALQKWWKASARYDDKDRDGALNKPERGAGALRGGCSRAAYAAFHKRLLGLFEVMGLDHPISEEEGRDLMEQDFELDSGGDGLVNEEKFLYSIFQLADQWTDSIDAEHYCSFLHKAYDIVYKEMIESDAIRPPAEWTAAMKAVPRSNAAWSNSKVVDCVVEFMAEMYRLKIAPPAEGDAKPSKKAAQKARDATLCRFVLGEMAKRFGAADKRDGSGKQLQELTNTILAVIEKPPTMGGDKGGLQVFSWMLLFAQLVGFHTLSSRLVALPERAAVYVLDVIDKCRPLLDGKLPTNELRDCMAAKENEAMVGYIKVDKARVLMATLLKNAPFDTESAAFGQAMESAFRSIVLHIANTPCVEMAEFLTLVAAGFVATQCPTLVNEG</sequence>
<evidence type="ECO:0000313" key="2">
    <source>
        <dbReference type="EMBL" id="EGB11260.1"/>
    </source>
</evidence>
<dbReference type="Proteomes" id="UP000002729">
    <property type="component" value="Unassembled WGS sequence"/>
</dbReference>
<dbReference type="AlphaFoldDB" id="F0Y0R4"/>
<feature type="compositionally biased region" description="Pro residues" evidence="1">
    <location>
        <begin position="125"/>
        <end position="136"/>
    </location>
</feature>
<feature type="region of interest" description="Disordered" evidence="1">
    <location>
        <begin position="97"/>
        <end position="160"/>
    </location>
</feature>
<feature type="compositionally biased region" description="Basic residues" evidence="1">
    <location>
        <begin position="260"/>
        <end position="269"/>
    </location>
</feature>
<gene>
    <name evidence="2" type="ORF">AURANDRAFT_70824</name>
</gene>
<dbReference type="EMBL" id="GL833122">
    <property type="protein sequence ID" value="EGB11260.1"/>
    <property type="molecule type" value="Genomic_DNA"/>
</dbReference>
<protein>
    <submittedName>
        <fullName evidence="2">Uncharacterized protein</fullName>
    </submittedName>
</protein>
<dbReference type="GeneID" id="20227937"/>
<feature type="region of interest" description="Disordered" evidence="1">
    <location>
        <begin position="72"/>
        <end position="91"/>
    </location>
</feature>
<dbReference type="KEGG" id="aaf:AURANDRAFT_70824"/>
<evidence type="ECO:0000256" key="1">
    <source>
        <dbReference type="SAM" id="MobiDB-lite"/>
    </source>
</evidence>
<proteinExistence type="predicted"/>
<feature type="region of interest" description="Disordered" evidence="1">
    <location>
        <begin position="244"/>
        <end position="307"/>
    </location>
</feature>
<dbReference type="InParanoid" id="F0Y0R4"/>
<evidence type="ECO:0000313" key="3">
    <source>
        <dbReference type="Proteomes" id="UP000002729"/>
    </source>
</evidence>
<dbReference type="RefSeq" id="XP_009033647.1">
    <property type="nucleotide sequence ID" value="XM_009035399.1"/>
</dbReference>
<keyword evidence="3" id="KW-1185">Reference proteome</keyword>
<accession>F0Y0R4</accession>
<reference evidence="2 3" key="1">
    <citation type="journal article" date="2011" name="Proc. Natl. Acad. Sci. U.S.A.">
        <title>Niche of harmful alga Aureococcus anophagefferens revealed through ecogenomics.</title>
        <authorList>
            <person name="Gobler C.J."/>
            <person name="Berry D.L."/>
            <person name="Dyhrman S.T."/>
            <person name="Wilhelm S.W."/>
            <person name="Salamov A."/>
            <person name="Lobanov A.V."/>
            <person name="Zhang Y."/>
            <person name="Collier J.L."/>
            <person name="Wurch L.L."/>
            <person name="Kustka A.B."/>
            <person name="Dill B.D."/>
            <person name="Shah M."/>
            <person name="VerBerkmoes N.C."/>
            <person name="Kuo A."/>
            <person name="Terry A."/>
            <person name="Pangilinan J."/>
            <person name="Lindquist E.A."/>
            <person name="Lucas S."/>
            <person name="Paulsen I.T."/>
            <person name="Hattenrath-Lehmann T.K."/>
            <person name="Talmage S.C."/>
            <person name="Walker E.A."/>
            <person name="Koch F."/>
            <person name="Burson A.M."/>
            <person name="Marcoval M.A."/>
            <person name="Tang Y.Z."/>
            <person name="Lecleir G.R."/>
            <person name="Coyne K.J."/>
            <person name="Berg G.M."/>
            <person name="Bertrand E.M."/>
            <person name="Saito M.A."/>
            <person name="Gladyshev V.N."/>
            <person name="Grigoriev I.V."/>
        </authorList>
    </citation>
    <scope>NUCLEOTIDE SEQUENCE [LARGE SCALE GENOMIC DNA]</scope>
    <source>
        <strain evidence="3">CCMP 1984</strain>
    </source>
</reference>
<name>F0Y0R4_AURAN</name>